<evidence type="ECO:0000313" key="2">
    <source>
        <dbReference type="Proteomes" id="UP000197138"/>
    </source>
</evidence>
<proteinExistence type="predicted"/>
<dbReference type="AlphaFoldDB" id="A0A218VRQ7"/>
<accession>A0A218VRQ7</accession>
<comment type="caution">
    <text evidence="1">The sequence shown here is derived from an EMBL/GenBank/DDBJ whole genome shotgun (WGS) entry which is preliminary data.</text>
</comment>
<evidence type="ECO:0000313" key="1">
    <source>
        <dbReference type="EMBL" id="OWM62582.1"/>
    </source>
</evidence>
<organism evidence="1 2">
    <name type="scientific">Punica granatum</name>
    <name type="common">Pomegranate</name>
    <dbReference type="NCBI Taxonomy" id="22663"/>
    <lineage>
        <taxon>Eukaryota</taxon>
        <taxon>Viridiplantae</taxon>
        <taxon>Streptophyta</taxon>
        <taxon>Embryophyta</taxon>
        <taxon>Tracheophyta</taxon>
        <taxon>Spermatophyta</taxon>
        <taxon>Magnoliopsida</taxon>
        <taxon>eudicotyledons</taxon>
        <taxon>Gunneridae</taxon>
        <taxon>Pentapetalae</taxon>
        <taxon>rosids</taxon>
        <taxon>malvids</taxon>
        <taxon>Myrtales</taxon>
        <taxon>Lythraceae</taxon>
        <taxon>Punica</taxon>
    </lineage>
</organism>
<dbReference type="EMBL" id="MTKT01016721">
    <property type="protein sequence ID" value="OWM62582.1"/>
    <property type="molecule type" value="Genomic_DNA"/>
</dbReference>
<sequence>MMDFRRLGFSFISSTHPRRVSVSISADISRSRDIMFSATLESLFCHFRNRKVNGQPPFPLLTMFPNLRKNQSVNGTSKCLTLFLMGIGVGNFRRF</sequence>
<dbReference type="Proteomes" id="UP000197138">
    <property type="component" value="Unassembled WGS sequence"/>
</dbReference>
<protein>
    <submittedName>
        <fullName evidence="1">Uncharacterized protein</fullName>
    </submittedName>
</protein>
<gene>
    <name evidence="1" type="ORF">CDL15_Pgr000034</name>
</gene>
<reference evidence="2" key="1">
    <citation type="journal article" date="2017" name="Plant J.">
        <title>The pomegranate (Punica granatum L.) genome and the genomics of punicalagin biosynthesis.</title>
        <authorList>
            <person name="Qin G."/>
            <person name="Xu C."/>
            <person name="Ming R."/>
            <person name="Tang H."/>
            <person name="Guyot R."/>
            <person name="Kramer E.M."/>
            <person name="Hu Y."/>
            <person name="Yi X."/>
            <person name="Qi Y."/>
            <person name="Xu X."/>
            <person name="Gao Z."/>
            <person name="Pan H."/>
            <person name="Jian J."/>
            <person name="Tian Y."/>
            <person name="Yue Z."/>
            <person name="Xu Y."/>
        </authorList>
    </citation>
    <scope>NUCLEOTIDE SEQUENCE [LARGE SCALE GENOMIC DNA]</scope>
    <source>
        <strain evidence="2">cv. Dabenzi</strain>
    </source>
</reference>
<name>A0A218VRQ7_PUNGR</name>